<dbReference type="EMBL" id="CDOL01000201">
    <property type="protein sequence ID" value="CEN52678.1"/>
    <property type="molecule type" value="Genomic_DNA"/>
</dbReference>
<evidence type="ECO:0000313" key="1">
    <source>
        <dbReference type="EMBL" id="CEN52678.1"/>
    </source>
</evidence>
<sequence length="61" mass="7236">MEVKFKVTKILDTRKSKSTLELGKQYVGVQDIKRKEIIWWTDPANDQEWVFYVGETCELVD</sequence>
<protein>
    <submittedName>
        <fullName evidence="1">Uncharacterized protein</fullName>
    </submittedName>
</protein>
<name>A0A0B7IRU3_9FLAO</name>
<dbReference type="AlphaFoldDB" id="A0A0B7IRU3"/>
<proteinExistence type="predicted"/>
<dbReference type="RefSeq" id="WP_042007369.1">
    <property type="nucleotide sequence ID" value="NZ_CDOL01000201.1"/>
</dbReference>
<dbReference type="OrthoDB" id="1271842at2"/>
<evidence type="ECO:0000313" key="2">
    <source>
        <dbReference type="Proteomes" id="UP000038200"/>
    </source>
</evidence>
<gene>
    <name evidence="1" type="ORF">CCAND93_280008</name>
</gene>
<accession>A0A0B7IRU3</accession>
<organism evidence="1 2">
    <name type="scientific">Capnocytophaga canis</name>
    <dbReference type="NCBI Taxonomy" id="1848903"/>
    <lineage>
        <taxon>Bacteria</taxon>
        <taxon>Pseudomonadati</taxon>
        <taxon>Bacteroidota</taxon>
        <taxon>Flavobacteriia</taxon>
        <taxon>Flavobacteriales</taxon>
        <taxon>Flavobacteriaceae</taxon>
        <taxon>Capnocytophaga</taxon>
    </lineage>
</organism>
<dbReference type="Proteomes" id="UP000038200">
    <property type="component" value="Unassembled WGS sequence"/>
</dbReference>
<reference evidence="1 2" key="1">
    <citation type="submission" date="2015-01" db="EMBL/GenBank/DDBJ databases">
        <authorList>
            <person name="Xiang T."/>
            <person name="Song Y."/>
            <person name="Huang L."/>
            <person name="Wang B."/>
            <person name="Wu P."/>
        </authorList>
    </citation>
    <scope>NUCLEOTIDE SEQUENCE [LARGE SCALE GENOMIC DNA]</scope>
    <source>
        <strain evidence="1 2">CcD93</strain>
    </source>
</reference>